<protein>
    <submittedName>
        <fullName evidence="3">CAAX amino terminal protease self-immunity</fullName>
    </submittedName>
</protein>
<organism evidence="3 4">
    <name type="scientific">Clostridium chromiireducens</name>
    <dbReference type="NCBI Taxonomy" id="225345"/>
    <lineage>
        <taxon>Bacteria</taxon>
        <taxon>Bacillati</taxon>
        <taxon>Bacillota</taxon>
        <taxon>Clostridia</taxon>
        <taxon>Eubacteriales</taxon>
        <taxon>Clostridiaceae</taxon>
        <taxon>Clostridium</taxon>
    </lineage>
</organism>
<evidence type="ECO:0000313" key="3">
    <source>
        <dbReference type="EMBL" id="OPJ65845.1"/>
    </source>
</evidence>
<dbReference type="InterPro" id="IPR052710">
    <property type="entry name" value="CAAX_protease"/>
</dbReference>
<keyword evidence="3" id="KW-0645">Protease</keyword>
<feature type="transmembrane region" description="Helical" evidence="1">
    <location>
        <begin position="278"/>
        <end position="295"/>
    </location>
</feature>
<feature type="transmembrane region" description="Helical" evidence="1">
    <location>
        <begin position="124"/>
        <end position="149"/>
    </location>
</feature>
<gene>
    <name evidence="3" type="ORF">CLCHR_04180</name>
</gene>
<comment type="caution">
    <text evidence="3">The sequence shown here is derived from an EMBL/GenBank/DDBJ whole genome shotgun (WGS) entry which is preliminary data.</text>
</comment>
<dbReference type="PANTHER" id="PTHR36435:SF1">
    <property type="entry name" value="CAAX AMINO TERMINAL PROTEASE FAMILY PROTEIN"/>
    <property type="match status" value="1"/>
</dbReference>
<dbReference type="PANTHER" id="PTHR36435">
    <property type="entry name" value="SLR1288 PROTEIN"/>
    <property type="match status" value="1"/>
</dbReference>
<keyword evidence="1" id="KW-0472">Membrane</keyword>
<proteinExistence type="predicted"/>
<dbReference type="AlphaFoldDB" id="A0A1V4J1F7"/>
<feature type="domain" description="CAAX prenyl protease 2/Lysostaphin resistance protein A-like" evidence="2">
    <location>
        <begin position="171"/>
        <end position="257"/>
    </location>
</feature>
<dbReference type="GO" id="GO:0080120">
    <property type="term" value="P:CAAX-box protein maturation"/>
    <property type="evidence" value="ECO:0007669"/>
    <property type="project" value="UniProtKB-ARBA"/>
</dbReference>
<evidence type="ECO:0000259" key="2">
    <source>
        <dbReference type="Pfam" id="PF02517"/>
    </source>
</evidence>
<keyword evidence="1" id="KW-0812">Transmembrane</keyword>
<keyword evidence="4" id="KW-1185">Reference proteome</keyword>
<name>A0A1V4J1F7_9CLOT</name>
<dbReference type="InterPro" id="IPR003675">
    <property type="entry name" value="Rce1/LyrA-like_dom"/>
</dbReference>
<feature type="transmembrane region" description="Helical" evidence="1">
    <location>
        <begin position="32"/>
        <end position="54"/>
    </location>
</feature>
<feature type="transmembrane region" description="Helical" evidence="1">
    <location>
        <begin position="169"/>
        <end position="189"/>
    </location>
</feature>
<dbReference type="STRING" id="225345.CLCHR_04180"/>
<dbReference type="GO" id="GO:0004175">
    <property type="term" value="F:endopeptidase activity"/>
    <property type="evidence" value="ECO:0007669"/>
    <property type="project" value="UniProtKB-ARBA"/>
</dbReference>
<feature type="transmembrane region" description="Helical" evidence="1">
    <location>
        <begin position="316"/>
        <end position="341"/>
    </location>
</feature>
<accession>A0A1V4J1F7</accession>
<reference evidence="3 4" key="1">
    <citation type="submission" date="2017-03" db="EMBL/GenBank/DDBJ databases">
        <title>Genome sequence of Clostridium chromiireducens DSM 23318.</title>
        <authorList>
            <person name="Poehlein A."/>
            <person name="Daniel R."/>
        </authorList>
    </citation>
    <scope>NUCLEOTIDE SEQUENCE [LARGE SCALE GENOMIC DNA]</scope>
    <source>
        <strain evidence="3 4">DSM 23318</strain>
    </source>
</reference>
<evidence type="ECO:0000256" key="1">
    <source>
        <dbReference type="SAM" id="Phobius"/>
    </source>
</evidence>
<feature type="transmembrane region" description="Helical" evidence="1">
    <location>
        <begin position="201"/>
        <end position="218"/>
    </location>
</feature>
<sequence length="347" mass="38576">MVGKMMLDDFEQEVDEKKIILKKNIKSVGSNCAKIILILAISTYGIAFTITFFMKMLDVILSSIANGGVNSSFIPKFSLDTYNFFAGYLPCILGDIIAIIIAVSTTGIRIKQHIFTKIKASKKFIFLGTISCIGTGMVSSILYLIYATILKGAGITIPQPDFSFPKQNIYLVLFLMYVCLIGPILEEIIFRGFILNSLKRYGNLTAIIVSSILFSMFHLNLVQFVNPILMGIVLAFIAIKSESIIPSIIAHVFNNTITFIMSGITIMNSPLVEGAIEGIYLFVGVIALILFIYNFREDFMEVIREDTAILSTQEKVRVSFSGGWAVAYIIFYVAFIVITMISKNLIK</sequence>
<feature type="transmembrane region" description="Helical" evidence="1">
    <location>
        <begin position="224"/>
        <end position="240"/>
    </location>
</feature>
<dbReference type="EMBL" id="MZGT01000004">
    <property type="protein sequence ID" value="OPJ65845.1"/>
    <property type="molecule type" value="Genomic_DNA"/>
</dbReference>
<keyword evidence="3" id="KW-0378">Hydrolase</keyword>
<dbReference type="GO" id="GO:0006508">
    <property type="term" value="P:proteolysis"/>
    <property type="evidence" value="ECO:0007669"/>
    <property type="project" value="UniProtKB-KW"/>
</dbReference>
<dbReference type="Proteomes" id="UP000191056">
    <property type="component" value="Unassembled WGS sequence"/>
</dbReference>
<dbReference type="Pfam" id="PF02517">
    <property type="entry name" value="Rce1-like"/>
    <property type="match status" value="1"/>
</dbReference>
<feature type="transmembrane region" description="Helical" evidence="1">
    <location>
        <begin position="85"/>
        <end position="103"/>
    </location>
</feature>
<evidence type="ECO:0000313" key="4">
    <source>
        <dbReference type="Proteomes" id="UP000191056"/>
    </source>
</evidence>
<keyword evidence="1" id="KW-1133">Transmembrane helix</keyword>
<feature type="transmembrane region" description="Helical" evidence="1">
    <location>
        <begin position="252"/>
        <end position="272"/>
    </location>
</feature>